<dbReference type="InterPro" id="IPR013783">
    <property type="entry name" value="Ig-like_fold"/>
</dbReference>
<accession>A0A9X2G0Q1</accession>
<protein>
    <recommendedName>
        <fullName evidence="5">LPXTG-motif cell wall-anchored protein</fullName>
    </recommendedName>
</protein>
<keyword evidence="2" id="KW-0732">Signal</keyword>
<keyword evidence="1" id="KW-0812">Transmembrane</keyword>
<keyword evidence="4" id="KW-1185">Reference proteome</keyword>
<feature type="transmembrane region" description="Helical" evidence="1">
    <location>
        <begin position="158"/>
        <end position="177"/>
    </location>
</feature>
<feature type="chain" id="PRO_5040997003" description="LPXTG-motif cell wall-anchored protein" evidence="2">
    <location>
        <begin position="26"/>
        <end position="185"/>
    </location>
</feature>
<dbReference type="EMBL" id="JAMTCS010000005">
    <property type="protein sequence ID" value="MCP2264689.1"/>
    <property type="molecule type" value="Genomic_DNA"/>
</dbReference>
<organism evidence="3 4">
    <name type="scientific">Promicromonospora thailandica</name>
    <dbReference type="NCBI Taxonomy" id="765201"/>
    <lineage>
        <taxon>Bacteria</taxon>
        <taxon>Bacillati</taxon>
        <taxon>Actinomycetota</taxon>
        <taxon>Actinomycetes</taxon>
        <taxon>Micrococcales</taxon>
        <taxon>Promicromonosporaceae</taxon>
        <taxon>Promicromonospora</taxon>
    </lineage>
</organism>
<dbReference type="Gene3D" id="2.60.40.10">
    <property type="entry name" value="Immunoglobulins"/>
    <property type="match status" value="1"/>
</dbReference>
<gene>
    <name evidence="3" type="ORF">APR03_002027</name>
</gene>
<evidence type="ECO:0000256" key="1">
    <source>
        <dbReference type="SAM" id="Phobius"/>
    </source>
</evidence>
<evidence type="ECO:0008006" key="5">
    <source>
        <dbReference type="Google" id="ProtNLM"/>
    </source>
</evidence>
<dbReference type="RefSeq" id="WP_253835348.1">
    <property type="nucleotide sequence ID" value="NZ_JAMTCS010000005.1"/>
</dbReference>
<reference evidence="3" key="1">
    <citation type="submission" date="2022-06" db="EMBL/GenBank/DDBJ databases">
        <title>Genomic Encyclopedia of Archaeal and Bacterial Type Strains, Phase II (KMG-II): from individual species to whole genera.</title>
        <authorList>
            <person name="Goeker M."/>
        </authorList>
    </citation>
    <scope>NUCLEOTIDE SEQUENCE</scope>
    <source>
        <strain evidence="3">DSM 26652</strain>
    </source>
</reference>
<keyword evidence="1" id="KW-1133">Transmembrane helix</keyword>
<evidence type="ECO:0000256" key="2">
    <source>
        <dbReference type="SAM" id="SignalP"/>
    </source>
</evidence>
<evidence type="ECO:0000313" key="3">
    <source>
        <dbReference type="EMBL" id="MCP2264689.1"/>
    </source>
</evidence>
<evidence type="ECO:0000313" key="4">
    <source>
        <dbReference type="Proteomes" id="UP001139493"/>
    </source>
</evidence>
<feature type="signal peptide" evidence="2">
    <location>
        <begin position="1"/>
        <end position="25"/>
    </location>
</feature>
<dbReference type="GO" id="GO:0005975">
    <property type="term" value="P:carbohydrate metabolic process"/>
    <property type="evidence" value="ECO:0007669"/>
    <property type="project" value="UniProtKB-ARBA"/>
</dbReference>
<sequence>MLRRLISAIALSAVAVLGSTSVASADDEYGPTEFPCTITFDSLTVAAGEPLDLTIQCTDLAGATITEQVSFAGQAAAEDGAVDVAGTSSTELTLDEDGTATDTLTLSAPGDYTVQVLDSNGEPLSEVYTISVTAAGGDDDDADGGGGGGLAATGSTSLPYLAIAGGLLVVGALALVASRIRARRG</sequence>
<dbReference type="AlphaFoldDB" id="A0A9X2G0Q1"/>
<dbReference type="Proteomes" id="UP001139493">
    <property type="component" value="Unassembled WGS sequence"/>
</dbReference>
<comment type="caution">
    <text evidence="3">The sequence shown here is derived from an EMBL/GenBank/DDBJ whole genome shotgun (WGS) entry which is preliminary data.</text>
</comment>
<name>A0A9X2G0Q1_9MICO</name>
<keyword evidence="1" id="KW-0472">Membrane</keyword>
<proteinExistence type="predicted"/>